<name>F8TC25_9ALPH</name>
<dbReference type="RefSeq" id="YP_010795627.1">
    <property type="nucleotide sequence ID" value="NC_075702.1"/>
</dbReference>
<keyword evidence="3" id="KW-1185">Reference proteome</keyword>
<reference evidence="2" key="2">
    <citation type="submission" date="2018-09" db="EMBL/GenBank/DDBJ databases">
        <title>Genomic sequence analysis of Gallid alphaherpesvirus 3 strain 301B/1.</title>
        <authorList>
            <person name="Kim T."/>
            <person name="Volkening J.D."/>
            <person name="Spatz S.J."/>
        </authorList>
    </citation>
    <scope>NUCLEOTIDE SEQUENCE</scope>
    <source>
        <strain evidence="2">301B/1</strain>
    </source>
</reference>
<dbReference type="GeneID" id="80532787"/>
<evidence type="ECO:0000313" key="2">
    <source>
        <dbReference type="EMBL" id="QEY02313.1"/>
    </source>
</evidence>
<dbReference type="EMBL" id="MH939248">
    <property type="protein sequence ID" value="QEY02313.1"/>
    <property type="molecule type" value="Genomic_DNA"/>
</dbReference>
<evidence type="ECO:0000313" key="1">
    <source>
        <dbReference type="EMBL" id="AEI00236.1"/>
    </source>
</evidence>
<reference evidence="1 3" key="1">
    <citation type="journal article" date="2011" name="Virus Genes">
        <title>Comparative genomic sequence analysis of the Marek's disease vaccine strain SB-1.</title>
        <authorList>
            <person name="Spatz S.J."/>
            <person name="Schat K.A."/>
        </authorList>
    </citation>
    <scope>NUCLEOTIDE SEQUENCE [LARGE SCALE GENOMIC DNA]</scope>
    <source>
        <strain evidence="1">SB-1</strain>
    </source>
</reference>
<organism evidence="1 3">
    <name type="scientific">Gallid alphaherpesvirus 3</name>
    <dbReference type="NCBI Taxonomy" id="35250"/>
    <lineage>
        <taxon>Viruses</taxon>
        <taxon>Duplodnaviria</taxon>
        <taxon>Heunggongvirae</taxon>
        <taxon>Peploviricota</taxon>
        <taxon>Herviviricetes</taxon>
        <taxon>Herpesvirales</taxon>
        <taxon>Orthoherpesviridae</taxon>
        <taxon>Alphaherpesvirinae</taxon>
        <taxon>Mardivirus</taxon>
        <taxon>Mardivirus gallidalpha3</taxon>
    </lineage>
</organism>
<dbReference type="Proteomes" id="UP000095860">
    <property type="component" value="Segment"/>
</dbReference>
<gene>
    <name evidence="1" type="primary">ORF223</name>
</gene>
<evidence type="ECO:0000313" key="3">
    <source>
        <dbReference type="Proteomes" id="UP000095860"/>
    </source>
</evidence>
<sequence>MSRPIVVTVAATSMQGNSPFATPQNPYTELQTTLMAACCLSKRTAVSSELAGILARIAFLMANQSFNRIPSKLSRIWGLAKCSDFPCTSISI</sequence>
<accession>F8TC25</accession>
<protein>
    <submittedName>
        <fullName evidence="1">Uncharacterized protein ORF223</fullName>
    </submittedName>
</protein>
<dbReference type="KEGG" id="vg:80532787"/>
<dbReference type="EMBL" id="HQ840738">
    <property type="protein sequence ID" value="AEI00236.1"/>
    <property type="molecule type" value="Genomic_DNA"/>
</dbReference>
<proteinExistence type="predicted"/>